<dbReference type="AlphaFoldDB" id="Q8EX35"/>
<reference evidence="1 2" key="1">
    <citation type="journal article" date="2002" name="Nucleic Acids Res.">
        <title>The complete genomic sequence of Mycoplasma penetrans, an intracellular bacterial pathogen in humans.</title>
        <authorList>
            <person name="Sasaki Y."/>
            <person name="Ishikawa J."/>
            <person name="Yamashita A."/>
            <person name="Oshima K."/>
            <person name="Kenri T."/>
            <person name="Furuya K."/>
            <person name="Yoshino C."/>
            <person name="Horino A."/>
            <person name="Shiba T."/>
            <person name="Sasaki T."/>
            <person name="Hattori M."/>
        </authorList>
    </citation>
    <scope>NUCLEOTIDE SEQUENCE [LARGE SCALE GENOMIC DNA]</scope>
    <source>
        <strain evidence="1 2">HF-2</strain>
    </source>
</reference>
<dbReference type="EMBL" id="BA000026">
    <property type="protein sequence ID" value="BAC43805.1"/>
    <property type="molecule type" value="Genomic_DNA"/>
</dbReference>
<keyword evidence="2" id="KW-1185">Reference proteome</keyword>
<dbReference type="STRING" id="272633.gene:10731106"/>
<proteinExistence type="predicted"/>
<dbReference type="InParanoid" id="Q8EX35"/>
<dbReference type="Proteomes" id="UP000002522">
    <property type="component" value="Chromosome"/>
</dbReference>
<name>Q8EX35_MALP2</name>
<evidence type="ECO:0000313" key="1">
    <source>
        <dbReference type="EMBL" id="BAC43805.1"/>
    </source>
</evidence>
<organism evidence="1 2">
    <name type="scientific">Malacoplasma penetrans (strain HF-2)</name>
    <name type="common">Mycoplasma penetrans</name>
    <dbReference type="NCBI Taxonomy" id="272633"/>
    <lineage>
        <taxon>Bacteria</taxon>
        <taxon>Bacillati</taxon>
        <taxon>Mycoplasmatota</taxon>
        <taxon>Mycoplasmoidales</taxon>
        <taxon>Mycoplasmoidaceae</taxon>
        <taxon>Malacoplasma</taxon>
    </lineage>
</organism>
<evidence type="ECO:0000313" key="2">
    <source>
        <dbReference type="Proteomes" id="UP000002522"/>
    </source>
</evidence>
<dbReference type="eggNOG" id="ENOG5030NCJ">
    <property type="taxonomic scope" value="Bacteria"/>
</dbReference>
<accession>Q8EX35</accession>
<sequence length="524" mass="61218">MTMYTQENSFNVKDLRVSFNKKANISKIYEKIQKKYSLREITIHAFVGYHKFKKNTLLVCFSNQKIFIDDEKSKVFFSGVYTYRDIKEIKYHWNEKNELKSYIEFITENYNTFKIKGISKREFNKILEVFDKQKEIYVKSFLEKISSDEKKFELIDETFSYSSVSNFLKNNKNPENNTNNEERKDLENMILDKNLNNPVQDSNQEEQKKLINTSLNSVDEDKEPILSSDLINQSNLLVESLESPKNKKVVNDSLITNTNSFSSSYLVNLLTNEDTLLPGGKKTVVYYLSKKIKELESKSLAINGIDTTPIHLDKKVLKLNTIPVIVETKPISIQSTNAEDELENRLIFTRNWIEYTKHNVVNKVLGVDANGNGAYIDISKASSTSTIDVYKAREYKVNDEVRSGLRSSLTIPFFEKNSRPGLDFFYNNSKTGEKLNITKYDGILFQGVKYYFNVYNEFSKLQKKYIRIFVEDKKSNGDIFRKYELIFEDDSVTYKAYNERSHIIDDTSPNSSSYDLKWLMFFKE</sequence>
<dbReference type="HOGENOM" id="CLU_519548_0_0_14"/>
<dbReference type="KEGG" id="mpe:MYPE150"/>
<gene>
    <name evidence="1" type="ordered locus">MYPE150</name>
</gene>
<protein>
    <submittedName>
        <fullName evidence="1">Uncharacterized protein</fullName>
    </submittedName>
</protein>